<feature type="non-terminal residue" evidence="1">
    <location>
        <position position="71"/>
    </location>
</feature>
<keyword evidence="2" id="KW-1185">Reference proteome</keyword>
<accession>A0ACC3D438</accession>
<proteinExistence type="predicted"/>
<evidence type="ECO:0000313" key="2">
    <source>
        <dbReference type="Proteomes" id="UP001186974"/>
    </source>
</evidence>
<organism evidence="1 2">
    <name type="scientific">Coniosporium uncinatum</name>
    <dbReference type="NCBI Taxonomy" id="93489"/>
    <lineage>
        <taxon>Eukaryota</taxon>
        <taxon>Fungi</taxon>
        <taxon>Dikarya</taxon>
        <taxon>Ascomycota</taxon>
        <taxon>Pezizomycotina</taxon>
        <taxon>Dothideomycetes</taxon>
        <taxon>Dothideomycetes incertae sedis</taxon>
        <taxon>Coniosporium</taxon>
    </lineage>
</organism>
<reference evidence="1" key="1">
    <citation type="submission" date="2024-09" db="EMBL/GenBank/DDBJ databases">
        <title>Black Yeasts Isolated from many extreme environments.</title>
        <authorList>
            <person name="Coleine C."/>
            <person name="Stajich J.E."/>
            <person name="Selbmann L."/>
        </authorList>
    </citation>
    <scope>NUCLEOTIDE SEQUENCE</scope>
    <source>
        <strain evidence="1">CCFEE 5737</strain>
    </source>
</reference>
<gene>
    <name evidence="1" type="ORF">LTS18_005916</name>
</gene>
<dbReference type="Proteomes" id="UP001186974">
    <property type="component" value="Unassembled WGS sequence"/>
</dbReference>
<sequence length="71" mass="8001">MAAITEDDELVAHLQHLDLSDTLDDVQQNPDQYRDAPLFSRAVRQHFPDPSVLPQYGLIGVRQMADADPSR</sequence>
<dbReference type="EMBL" id="JAWDJW010007759">
    <property type="protein sequence ID" value="KAK3061564.1"/>
    <property type="molecule type" value="Genomic_DNA"/>
</dbReference>
<protein>
    <submittedName>
        <fullName evidence="1">Uncharacterized protein</fullName>
    </submittedName>
</protein>
<evidence type="ECO:0000313" key="1">
    <source>
        <dbReference type="EMBL" id="KAK3061564.1"/>
    </source>
</evidence>
<comment type="caution">
    <text evidence="1">The sequence shown here is derived from an EMBL/GenBank/DDBJ whole genome shotgun (WGS) entry which is preliminary data.</text>
</comment>
<name>A0ACC3D438_9PEZI</name>